<feature type="compositionally biased region" description="Low complexity" evidence="1">
    <location>
        <begin position="38"/>
        <end position="55"/>
    </location>
</feature>
<feature type="region of interest" description="Disordered" evidence="1">
    <location>
        <begin position="1"/>
        <end position="83"/>
    </location>
</feature>
<dbReference type="EMBL" id="LHZF01000146">
    <property type="protein sequence ID" value="KXV17576.1"/>
    <property type="molecule type" value="Genomic_DNA"/>
</dbReference>
<sequence length="83" mass="8870">MRRPFDTSRASSGLLHGSRFERGILNPRSKRAERPETEAVADTADTTATGKADPAQAETPGRDDASGEKTGKIPDETPEPSFA</sequence>
<accession>A0A087PKI4</accession>
<evidence type="ECO:0000313" key="2">
    <source>
        <dbReference type="EMBL" id="KXV17576.1"/>
    </source>
</evidence>
<feature type="compositionally biased region" description="Basic and acidic residues" evidence="1">
    <location>
        <begin position="60"/>
        <end position="75"/>
    </location>
</feature>
<comment type="caution">
    <text evidence="2">The sequence shown here is derived from an EMBL/GenBank/DDBJ whole genome shotgun (WGS) entry which is preliminary data.</text>
</comment>
<dbReference type="AlphaFoldDB" id="A0A087PKI4"/>
<reference evidence="2 3" key="1">
    <citation type="submission" date="2015-06" db="EMBL/GenBank/DDBJ databases">
        <title>Improved classification and identification of acetic acid bacteria using matrix-assisted laser desorption/ionization time-of-flight mass spectrometry; Gluconobacter nephelii and Gluconobacter uchimurae are later heterotypic synonyms of Gluconobacter japonicus and Gluconobacter oxydans, respectively.</title>
        <authorList>
            <person name="Li L."/>
            <person name="Cleenwerck I."/>
            <person name="De Vuyst L."/>
            <person name="Vandamme P."/>
        </authorList>
    </citation>
    <scope>NUCLEOTIDE SEQUENCE [LARGE SCALE GENOMIC DNA]</scope>
    <source>
        <strain evidence="2 3">LMG 1552</strain>
    </source>
</reference>
<evidence type="ECO:0000256" key="1">
    <source>
        <dbReference type="SAM" id="MobiDB-lite"/>
    </source>
</evidence>
<organism evidence="2 3">
    <name type="scientific">Acetobacter malorum</name>
    <dbReference type="NCBI Taxonomy" id="178901"/>
    <lineage>
        <taxon>Bacteria</taxon>
        <taxon>Pseudomonadati</taxon>
        <taxon>Pseudomonadota</taxon>
        <taxon>Alphaproteobacteria</taxon>
        <taxon>Acetobacterales</taxon>
        <taxon>Acetobacteraceae</taxon>
        <taxon>Acetobacter</taxon>
    </lineage>
</organism>
<dbReference type="PATRIC" id="fig|178901.10.peg.1832"/>
<proteinExistence type="predicted"/>
<dbReference type="RefSeq" id="WP_043551663.1">
    <property type="nucleotide sequence ID" value="NZ_LHZF01000146.1"/>
</dbReference>
<evidence type="ECO:0000313" key="3">
    <source>
        <dbReference type="Proteomes" id="UP000075526"/>
    </source>
</evidence>
<name>A0A087PKI4_9PROT</name>
<gene>
    <name evidence="2" type="ORF">AD933_04275</name>
</gene>
<protein>
    <submittedName>
        <fullName evidence="2">Uncharacterized protein</fullName>
    </submittedName>
</protein>
<dbReference type="Proteomes" id="UP000075526">
    <property type="component" value="Unassembled WGS sequence"/>
</dbReference>